<organism evidence="2 3">
    <name type="scientific">Pseudidiomarina donghaiensis</name>
    <dbReference type="NCBI Taxonomy" id="519452"/>
    <lineage>
        <taxon>Bacteria</taxon>
        <taxon>Pseudomonadati</taxon>
        <taxon>Pseudomonadota</taxon>
        <taxon>Gammaproteobacteria</taxon>
        <taxon>Alteromonadales</taxon>
        <taxon>Idiomarinaceae</taxon>
        <taxon>Pseudidiomarina</taxon>
    </lineage>
</organism>
<dbReference type="Gene3D" id="3.40.30.10">
    <property type="entry name" value="Glutaredoxin"/>
    <property type="match status" value="1"/>
</dbReference>
<dbReference type="OrthoDB" id="7629852at2"/>
<sequence length="264" mass="29356">MFIRSIQATLIVGLTCAGLLASTPSFSCTTASCETAPQINPDFAFEQNSANLQHVIATRELAKANHKHLLVVLGATWCKDSQALATQLSEPSLYAAVKQRYEVAIVNTGYFAAGFDVANQFGLPIYFGTPTVLIIEPNSGDIVNRIDFHDWMNAKSKSSEAYWSYFIDQEFSQDDDFSAPVLQQISAYEAKQATRLREAYAVAGSLLQAYVESGQQPSERFIEVWFELADYRNKVAQAVSEARKNNTAENLPSFPHSFVWELEE</sequence>
<comment type="caution">
    <text evidence="2">The sequence shown here is derived from an EMBL/GenBank/DDBJ whole genome shotgun (WGS) entry which is preliminary data.</text>
</comment>
<keyword evidence="1" id="KW-0732">Signal</keyword>
<evidence type="ECO:0000256" key="1">
    <source>
        <dbReference type="SAM" id="SignalP"/>
    </source>
</evidence>
<dbReference type="PROSITE" id="PS51257">
    <property type="entry name" value="PROKAR_LIPOPROTEIN"/>
    <property type="match status" value="1"/>
</dbReference>
<dbReference type="RefSeq" id="WP_092836502.1">
    <property type="nucleotide sequence ID" value="NZ_FPCF01000001.1"/>
</dbReference>
<dbReference type="SUPFAM" id="SSF52833">
    <property type="entry name" value="Thioredoxin-like"/>
    <property type="match status" value="1"/>
</dbReference>
<dbReference type="EMBL" id="PIPU01000001">
    <property type="protein sequence ID" value="RUO49052.1"/>
    <property type="molecule type" value="Genomic_DNA"/>
</dbReference>
<name>A0A432XK96_9GAMM</name>
<evidence type="ECO:0000313" key="2">
    <source>
        <dbReference type="EMBL" id="RUO49052.1"/>
    </source>
</evidence>
<accession>A0A432XK96</accession>
<proteinExistence type="predicted"/>
<keyword evidence="3" id="KW-1185">Reference proteome</keyword>
<feature type="chain" id="PRO_5018976442" description="Thioredoxin family protein" evidence="1">
    <location>
        <begin position="28"/>
        <end position="264"/>
    </location>
</feature>
<evidence type="ECO:0000313" key="3">
    <source>
        <dbReference type="Proteomes" id="UP000286985"/>
    </source>
</evidence>
<reference evidence="3" key="1">
    <citation type="journal article" date="2018" name="Front. Microbiol.">
        <title>Genome-Based Analysis Reveals the Taxonomy and Diversity of the Family Idiomarinaceae.</title>
        <authorList>
            <person name="Liu Y."/>
            <person name="Lai Q."/>
            <person name="Shao Z."/>
        </authorList>
    </citation>
    <scope>NUCLEOTIDE SEQUENCE [LARGE SCALE GENOMIC DNA]</scope>
    <source>
        <strain evidence="3">908033</strain>
    </source>
</reference>
<dbReference type="STRING" id="519452.SAMN04488139_0257"/>
<dbReference type="AlphaFoldDB" id="A0A432XK96"/>
<feature type="signal peptide" evidence="1">
    <location>
        <begin position="1"/>
        <end position="27"/>
    </location>
</feature>
<dbReference type="Proteomes" id="UP000286985">
    <property type="component" value="Unassembled WGS sequence"/>
</dbReference>
<protein>
    <recommendedName>
        <fullName evidence="4">Thioredoxin family protein</fullName>
    </recommendedName>
</protein>
<evidence type="ECO:0008006" key="4">
    <source>
        <dbReference type="Google" id="ProtNLM"/>
    </source>
</evidence>
<gene>
    <name evidence="2" type="ORF">CWE24_00620</name>
</gene>
<dbReference type="InterPro" id="IPR036249">
    <property type="entry name" value="Thioredoxin-like_sf"/>
</dbReference>